<feature type="compositionally biased region" description="Polar residues" evidence="1">
    <location>
        <begin position="12"/>
        <end position="26"/>
    </location>
</feature>
<gene>
    <name evidence="2" type="ORF">NLJ89_g4756</name>
</gene>
<comment type="caution">
    <text evidence="2">The sequence shown here is derived from an EMBL/GenBank/DDBJ whole genome shotgun (WGS) entry which is preliminary data.</text>
</comment>
<feature type="compositionally biased region" description="Basic and acidic residues" evidence="1">
    <location>
        <begin position="160"/>
        <end position="185"/>
    </location>
</feature>
<feature type="region of interest" description="Disordered" evidence="1">
    <location>
        <begin position="259"/>
        <end position="300"/>
    </location>
</feature>
<dbReference type="Proteomes" id="UP001148786">
    <property type="component" value="Unassembled WGS sequence"/>
</dbReference>
<organism evidence="2 3">
    <name type="scientific">Agrocybe chaxingu</name>
    <dbReference type="NCBI Taxonomy" id="84603"/>
    <lineage>
        <taxon>Eukaryota</taxon>
        <taxon>Fungi</taxon>
        <taxon>Dikarya</taxon>
        <taxon>Basidiomycota</taxon>
        <taxon>Agaricomycotina</taxon>
        <taxon>Agaricomycetes</taxon>
        <taxon>Agaricomycetidae</taxon>
        <taxon>Agaricales</taxon>
        <taxon>Agaricineae</taxon>
        <taxon>Strophariaceae</taxon>
        <taxon>Agrocybe</taxon>
    </lineage>
</organism>
<dbReference type="EMBL" id="JANKHO010000409">
    <property type="protein sequence ID" value="KAJ3510296.1"/>
    <property type="molecule type" value="Genomic_DNA"/>
</dbReference>
<dbReference type="AlphaFoldDB" id="A0A9W8K3G6"/>
<accession>A0A9W8K3G6</accession>
<proteinExistence type="predicted"/>
<feature type="compositionally biased region" description="Basic and acidic residues" evidence="1">
    <location>
        <begin position="108"/>
        <end position="122"/>
    </location>
</feature>
<feature type="region of interest" description="Disordered" evidence="1">
    <location>
        <begin position="71"/>
        <end position="196"/>
    </location>
</feature>
<feature type="compositionally biased region" description="Polar residues" evidence="1">
    <location>
        <begin position="273"/>
        <end position="282"/>
    </location>
</feature>
<feature type="region of interest" description="Disordered" evidence="1">
    <location>
        <begin position="1"/>
        <end position="26"/>
    </location>
</feature>
<sequence>MASMSSKEKASHTQSPSLSKQLSTLPTRNAKQFVSSYVESQHSFLKLHISQGRAEVGSWAKSDLQSDLHAGLRQEPLEVLGFGTPVLEPRKRAPSCDSRGVDGKYGQKQRESAKPITNKEKNNGLPANSITPEHEKVKVNKQAPRSDASPARKTAKSKTTGKEQKRTLQEEAGSDGERRERQEERKKRRRIKKDIMAPAYNEDANIKEGIKKDRKRSVKAKAVKPHAAFALMHGFTTTSVGKNRLTLEPRSVGVFKKGKASESLAPVDDKSRNQNPSSTTVEETQRPVIEEDQAPTGVSKPLLDCNPVALNIGIQDGPVLDSGYIITLAGERLLPGDVYSLSDEVLPALLDYTLSESNYSLSSCFWLPDHRDPGIVSSKVDDFTGMDPGFTASVDFDIHWTGEPGGDSEGSVDWSDVCDNMSIMDPAFLVHGAAISEQVLEQLPVQDSLTDDDEAGLSFGEFPCSQDVLPPTFDQDERNSVFSEIQSLNLVSALTQIRETKWTISFKGALSFMDLILGVRDLVCLGYMEQRQK</sequence>
<dbReference type="OrthoDB" id="2537141at2759"/>
<evidence type="ECO:0000313" key="2">
    <source>
        <dbReference type="EMBL" id="KAJ3510296.1"/>
    </source>
</evidence>
<evidence type="ECO:0000256" key="1">
    <source>
        <dbReference type="SAM" id="MobiDB-lite"/>
    </source>
</evidence>
<protein>
    <submittedName>
        <fullName evidence="2">Uncharacterized protein</fullName>
    </submittedName>
</protein>
<name>A0A9W8K3G6_9AGAR</name>
<evidence type="ECO:0000313" key="3">
    <source>
        <dbReference type="Proteomes" id="UP001148786"/>
    </source>
</evidence>
<reference evidence="2" key="1">
    <citation type="submission" date="2022-07" db="EMBL/GenBank/DDBJ databases">
        <title>Genome Sequence of Agrocybe chaxingu.</title>
        <authorList>
            <person name="Buettner E."/>
        </authorList>
    </citation>
    <scope>NUCLEOTIDE SEQUENCE</scope>
    <source>
        <strain evidence="2">MP-N11</strain>
    </source>
</reference>
<feature type="compositionally biased region" description="Basic and acidic residues" evidence="1">
    <location>
        <begin position="1"/>
        <end position="11"/>
    </location>
</feature>
<keyword evidence="3" id="KW-1185">Reference proteome</keyword>